<comment type="subcellular location">
    <subcellularLocation>
        <location evidence="1">Membrane</location>
        <topology evidence="1">Multi-pass membrane protein</topology>
    </subcellularLocation>
</comment>
<dbReference type="InterPro" id="IPR052337">
    <property type="entry name" value="SAT4-like"/>
</dbReference>
<feature type="transmembrane region" description="Helical" evidence="7">
    <location>
        <begin position="57"/>
        <end position="76"/>
    </location>
</feature>
<comment type="similarity">
    <text evidence="5">Belongs to the SAT4 family.</text>
</comment>
<evidence type="ECO:0000259" key="8">
    <source>
        <dbReference type="Pfam" id="PF20684"/>
    </source>
</evidence>
<dbReference type="Proteomes" id="UP000283895">
    <property type="component" value="Unassembled WGS sequence"/>
</dbReference>
<feature type="transmembrane region" description="Helical" evidence="7">
    <location>
        <begin position="96"/>
        <end position="115"/>
    </location>
</feature>
<evidence type="ECO:0000256" key="7">
    <source>
        <dbReference type="SAM" id="Phobius"/>
    </source>
</evidence>
<evidence type="ECO:0000256" key="6">
    <source>
        <dbReference type="SAM" id="MobiDB-lite"/>
    </source>
</evidence>
<evidence type="ECO:0000256" key="4">
    <source>
        <dbReference type="ARBA" id="ARBA00023136"/>
    </source>
</evidence>
<feature type="transmembrane region" description="Helical" evidence="7">
    <location>
        <begin position="179"/>
        <end position="208"/>
    </location>
</feature>
<sequence>MSNSTVSLVPPPTVVDDTHKVYSVAIAVGVLCGVTTVTGLGRLFFRWNSGALGLDDYAFIPALMFYWGWSIMAMYVNLHAGVGKPLWEITLGEFSVWFQGVIGSMWLYPAMTFWIRVSILLFYRRIFSIPGSRFRIVVYVLLALQGLYLVVYSILPGFVGHPLYKLWNPLEREEYMDDYYYYYTQVALYSTSLAFDAILLFLPIWPLWKLQMPLPRRIGIAVVFMMGAAASIVAAYKLSIYVIEFYRFTDIDPRWLNYEMSRLIPPQFDRYGVTFWIPSQVEPTVALIGASLPALRAAFTTVAPRLSRVWASLTWSAGRTEHVGASLGKADHKQLPPERKKPSSSDTNESTRVLRPQQRSEDQHGPYIQLAEWRQ</sequence>
<protein>
    <recommendedName>
        <fullName evidence="8">Rhodopsin domain-containing protein</fullName>
    </recommendedName>
</protein>
<dbReference type="PANTHER" id="PTHR33048:SF47">
    <property type="entry name" value="INTEGRAL MEMBRANE PROTEIN-RELATED"/>
    <property type="match status" value="1"/>
</dbReference>
<evidence type="ECO:0000256" key="2">
    <source>
        <dbReference type="ARBA" id="ARBA00022692"/>
    </source>
</evidence>
<dbReference type="OrthoDB" id="3934549at2759"/>
<feature type="compositionally biased region" description="Basic and acidic residues" evidence="6">
    <location>
        <begin position="329"/>
        <end position="343"/>
    </location>
</feature>
<feature type="transmembrane region" description="Helical" evidence="7">
    <location>
        <begin position="20"/>
        <end position="45"/>
    </location>
</feature>
<evidence type="ECO:0000256" key="3">
    <source>
        <dbReference type="ARBA" id="ARBA00022989"/>
    </source>
</evidence>
<dbReference type="InterPro" id="IPR049326">
    <property type="entry name" value="Rhodopsin_dom_fungi"/>
</dbReference>
<evidence type="ECO:0000313" key="10">
    <source>
        <dbReference type="Proteomes" id="UP000283895"/>
    </source>
</evidence>
<feature type="transmembrane region" description="Helical" evidence="7">
    <location>
        <begin position="136"/>
        <end position="159"/>
    </location>
</feature>
<organism evidence="9 10">
    <name type="scientific">Cytospora schulzeri</name>
    <dbReference type="NCBI Taxonomy" id="448051"/>
    <lineage>
        <taxon>Eukaryota</taxon>
        <taxon>Fungi</taxon>
        <taxon>Dikarya</taxon>
        <taxon>Ascomycota</taxon>
        <taxon>Pezizomycotina</taxon>
        <taxon>Sordariomycetes</taxon>
        <taxon>Sordariomycetidae</taxon>
        <taxon>Diaporthales</taxon>
        <taxon>Cytosporaceae</taxon>
        <taxon>Cytospora</taxon>
    </lineage>
</organism>
<feature type="transmembrane region" description="Helical" evidence="7">
    <location>
        <begin position="220"/>
        <end position="243"/>
    </location>
</feature>
<dbReference type="AlphaFoldDB" id="A0A423VMC5"/>
<keyword evidence="2 7" id="KW-0812">Transmembrane</keyword>
<keyword evidence="4 7" id="KW-0472">Membrane</keyword>
<evidence type="ECO:0000256" key="1">
    <source>
        <dbReference type="ARBA" id="ARBA00004141"/>
    </source>
</evidence>
<dbReference type="GO" id="GO:0016020">
    <property type="term" value="C:membrane"/>
    <property type="evidence" value="ECO:0007669"/>
    <property type="project" value="UniProtKB-SubCell"/>
</dbReference>
<dbReference type="EMBL" id="LKEA01000051">
    <property type="protein sequence ID" value="ROV92174.1"/>
    <property type="molecule type" value="Genomic_DNA"/>
</dbReference>
<dbReference type="STRING" id="356882.A0A423VMC5"/>
<evidence type="ECO:0000313" key="9">
    <source>
        <dbReference type="EMBL" id="ROV92174.1"/>
    </source>
</evidence>
<accession>A0A423VMC5</accession>
<feature type="region of interest" description="Disordered" evidence="6">
    <location>
        <begin position="326"/>
        <end position="375"/>
    </location>
</feature>
<evidence type="ECO:0000256" key="5">
    <source>
        <dbReference type="ARBA" id="ARBA00038359"/>
    </source>
</evidence>
<proteinExistence type="inferred from homology"/>
<comment type="caution">
    <text evidence="9">The sequence shown here is derived from an EMBL/GenBank/DDBJ whole genome shotgun (WGS) entry which is preliminary data.</text>
</comment>
<feature type="domain" description="Rhodopsin" evidence="8">
    <location>
        <begin position="42"/>
        <end position="299"/>
    </location>
</feature>
<dbReference type="PANTHER" id="PTHR33048">
    <property type="entry name" value="PTH11-LIKE INTEGRAL MEMBRANE PROTEIN (AFU_ORTHOLOGUE AFUA_5G11245)"/>
    <property type="match status" value="1"/>
</dbReference>
<keyword evidence="10" id="KW-1185">Reference proteome</keyword>
<gene>
    <name evidence="9" type="ORF">VMCG_09280</name>
</gene>
<name>A0A423VMC5_9PEZI</name>
<keyword evidence="3 7" id="KW-1133">Transmembrane helix</keyword>
<dbReference type="Pfam" id="PF20684">
    <property type="entry name" value="Fung_rhodopsin"/>
    <property type="match status" value="1"/>
</dbReference>
<reference evidence="9 10" key="1">
    <citation type="submission" date="2015-09" db="EMBL/GenBank/DDBJ databases">
        <title>Host preference determinants of Valsa canker pathogens revealed by comparative genomics.</title>
        <authorList>
            <person name="Yin Z."/>
            <person name="Huang L."/>
        </authorList>
    </citation>
    <scope>NUCLEOTIDE SEQUENCE [LARGE SCALE GENOMIC DNA]</scope>
    <source>
        <strain evidence="9 10">03-1</strain>
    </source>
</reference>